<keyword evidence="10" id="KW-1185">Reference proteome</keyword>
<proteinExistence type="inferred from homology"/>
<gene>
    <name evidence="9" type="ORF">P0O24_00270</name>
</gene>
<evidence type="ECO:0000256" key="3">
    <source>
        <dbReference type="ARBA" id="ARBA00012954"/>
    </source>
</evidence>
<evidence type="ECO:0000259" key="8">
    <source>
        <dbReference type="SMART" id="SM00984"/>
    </source>
</evidence>
<dbReference type="NCBIfam" id="TIGR03026">
    <property type="entry name" value="NDP-sugDHase"/>
    <property type="match status" value="1"/>
</dbReference>
<dbReference type="Pfam" id="PF00984">
    <property type="entry name" value="UDPG_MGDP_dh"/>
    <property type="match status" value="1"/>
</dbReference>
<dbReference type="InterPro" id="IPR014026">
    <property type="entry name" value="UDP-Glc/GDP-Man_DH_dimer"/>
</dbReference>
<dbReference type="SMART" id="SM00984">
    <property type="entry name" value="UDPG_MGDP_dh_C"/>
    <property type="match status" value="1"/>
</dbReference>
<dbReference type="PANTHER" id="PTHR43750">
    <property type="entry name" value="UDP-GLUCOSE 6-DEHYDROGENASE TUAD"/>
    <property type="match status" value="1"/>
</dbReference>
<evidence type="ECO:0000256" key="4">
    <source>
        <dbReference type="ARBA" id="ARBA00023002"/>
    </source>
</evidence>
<dbReference type="InterPro" id="IPR036220">
    <property type="entry name" value="UDP-Glc/GDP-Man_DH_C_sf"/>
</dbReference>
<dbReference type="Pfam" id="PF03721">
    <property type="entry name" value="UDPG_MGDP_dh_N"/>
    <property type="match status" value="1"/>
</dbReference>
<dbReference type="Gene3D" id="1.20.5.100">
    <property type="entry name" value="Cytochrome c1, transmembrane anchor, C-terminal"/>
    <property type="match status" value="1"/>
</dbReference>
<evidence type="ECO:0000256" key="7">
    <source>
        <dbReference type="PIRNR" id="PIRNR000124"/>
    </source>
</evidence>
<dbReference type="Proteomes" id="UP001215956">
    <property type="component" value="Unassembled WGS sequence"/>
</dbReference>
<keyword evidence="4 7" id="KW-0560">Oxidoreductase</keyword>
<evidence type="ECO:0000256" key="6">
    <source>
        <dbReference type="ARBA" id="ARBA00047473"/>
    </source>
</evidence>
<dbReference type="SUPFAM" id="SSF52413">
    <property type="entry name" value="UDP-glucose/GDP-mannose dehydrogenase C-terminal domain"/>
    <property type="match status" value="1"/>
</dbReference>
<dbReference type="InterPro" id="IPR008927">
    <property type="entry name" value="6-PGluconate_DH-like_C_sf"/>
</dbReference>
<evidence type="ECO:0000313" key="10">
    <source>
        <dbReference type="Proteomes" id="UP001215956"/>
    </source>
</evidence>
<comment type="caution">
    <text evidence="9">The sequence shown here is derived from an EMBL/GenBank/DDBJ whole genome shotgun (WGS) entry which is preliminary data.</text>
</comment>
<evidence type="ECO:0000256" key="1">
    <source>
        <dbReference type="ARBA" id="ARBA00004701"/>
    </source>
</evidence>
<organism evidence="9 10">
    <name type="scientific">Candidatus Methanocrinis alkalitolerans</name>
    <dbReference type="NCBI Taxonomy" id="3033395"/>
    <lineage>
        <taxon>Archaea</taxon>
        <taxon>Methanobacteriati</taxon>
        <taxon>Methanobacteriota</taxon>
        <taxon>Stenosarchaea group</taxon>
        <taxon>Methanomicrobia</taxon>
        <taxon>Methanotrichales</taxon>
        <taxon>Methanotrichaceae</taxon>
        <taxon>Methanocrinis</taxon>
    </lineage>
</organism>
<dbReference type="InterPro" id="IPR036291">
    <property type="entry name" value="NAD(P)-bd_dom_sf"/>
</dbReference>
<feature type="domain" description="UDP-glucose/GDP-mannose dehydrogenase C-terminal" evidence="8">
    <location>
        <begin position="312"/>
        <end position="411"/>
    </location>
</feature>
<evidence type="ECO:0000313" key="9">
    <source>
        <dbReference type="EMBL" id="MDF0592022.1"/>
    </source>
</evidence>
<name>A0ABT5XBJ2_9EURY</name>
<dbReference type="InterPro" id="IPR017476">
    <property type="entry name" value="UDP-Glc/GDP-Man"/>
</dbReference>
<evidence type="ECO:0000256" key="5">
    <source>
        <dbReference type="ARBA" id="ARBA00023027"/>
    </source>
</evidence>
<dbReference type="PIRSF" id="PIRSF500134">
    <property type="entry name" value="UDPglc_DH_bac"/>
    <property type="match status" value="1"/>
</dbReference>
<comment type="pathway">
    <text evidence="1">Nucleotide-sugar biosynthesis; UDP-alpha-D-glucuronate biosynthesis; UDP-alpha-D-glucuronate from UDP-alpha-D-glucose: step 1/1.</text>
</comment>
<comment type="catalytic activity">
    <reaction evidence="6 7">
        <text>UDP-alpha-D-glucose + 2 NAD(+) + H2O = UDP-alpha-D-glucuronate + 2 NADH + 3 H(+)</text>
        <dbReference type="Rhea" id="RHEA:23596"/>
        <dbReference type="ChEBI" id="CHEBI:15377"/>
        <dbReference type="ChEBI" id="CHEBI:15378"/>
        <dbReference type="ChEBI" id="CHEBI:57540"/>
        <dbReference type="ChEBI" id="CHEBI:57945"/>
        <dbReference type="ChEBI" id="CHEBI:58052"/>
        <dbReference type="ChEBI" id="CHEBI:58885"/>
        <dbReference type="EC" id="1.1.1.22"/>
    </reaction>
</comment>
<keyword evidence="5 7" id="KW-0520">NAD</keyword>
<sequence>MVGGGYVGLVSSACFAELGHNVNIIEIDCNKVEAINSGEPPIYEKGLDGLLSRHAGENLMATDSYDVIPESDLSFICVGTPPGPDGNADLSMVASASRSIGRYLRDGEGYHVVVVKSTVPPGTTEELVIPTVLEEARGRSDDIGFAMNPEFLREGMAVYDFMHPDRIVIGSREGGAGDLAESAYSGIDSPVLRVGIRAAEMIKYASNAMLATKISFSNEVGNICKDLDIDVYEVMRGVGLDHRISPHFLNSGAGFGGSCLPKDVSALIRLAESLGEYPVLLKSVIEVNERQPHRLVKLLEEKIGDLFGKEVAVLGLAFKGDTDDVRDSRAIKVILDLKEKGASVKAYDPLAIPNARKVVPDIKYCRSAAEALEGCDAGLIMTEWAEFASLDEEFDMMKSRVILEGRRILSCEDAEGICW</sequence>
<dbReference type="PIRSF" id="PIRSF000124">
    <property type="entry name" value="UDPglc_GDPman_dh"/>
    <property type="match status" value="1"/>
</dbReference>
<dbReference type="EMBL" id="JARFPL010000001">
    <property type="protein sequence ID" value="MDF0592022.1"/>
    <property type="molecule type" value="Genomic_DNA"/>
</dbReference>
<comment type="similarity">
    <text evidence="2 7">Belongs to the UDP-glucose/GDP-mannose dehydrogenase family.</text>
</comment>
<dbReference type="Pfam" id="PF03720">
    <property type="entry name" value="UDPG_MGDP_dh_C"/>
    <property type="match status" value="1"/>
</dbReference>
<dbReference type="InterPro" id="IPR001732">
    <property type="entry name" value="UDP-Glc/GDP-Man_DH_N"/>
</dbReference>
<dbReference type="Gene3D" id="3.40.50.720">
    <property type="entry name" value="NAD(P)-binding Rossmann-like Domain"/>
    <property type="match status" value="2"/>
</dbReference>
<accession>A0ABT5XBJ2</accession>
<dbReference type="EC" id="1.1.1.22" evidence="3 7"/>
<dbReference type="SUPFAM" id="SSF48179">
    <property type="entry name" value="6-phosphogluconate dehydrogenase C-terminal domain-like"/>
    <property type="match status" value="1"/>
</dbReference>
<dbReference type="InterPro" id="IPR014027">
    <property type="entry name" value="UDP-Glc/GDP-Man_DH_C"/>
</dbReference>
<protein>
    <recommendedName>
        <fullName evidence="3 7">UDP-glucose 6-dehydrogenase</fullName>
        <ecNumber evidence="3 7">1.1.1.22</ecNumber>
    </recommendedName>
</protein>
<evidence type="ECO:0000256" key="2">
    <source>
        <dbReference type="ARBA" id="ARBA00006601"/>
    </source>
</evidence>
<dbReference type="PANTHER" id="PTHR43750:SF3">
    <property type="entry name" value="UDP-GLUCOSE 6-DEHYDROGENASE TUAD"/>
    <property type="match status" value="1"/>
</dbReference>
<dbReference type="InterPro" id="IPR028357">
    <property type="entry name" value="UDPglc_DH_bac"/>
</dbReference>
<reference evidence="9 10" key="1">
    <citation type="submission" date="2023-03" db="EMBL/GenBank/DDBJ databases">
        <title>Whole genome sequencing of Methanotrichaceae archaeon M04Ac.</title>
        <authorList>
            <person name="Khomyakova M.A."/>
            <person name="Merkel A.Y."/>
            <person name="Slobodkin A.I."/>
        </authorList>
    </citation>
    <scope>NUCLEOTIDE SEQUENCE [LARGE SCALE GENOMIC DNA]</scope>
    <source>
        <strain evidence="9 10">M04Ac</strain>
    </source>
</reference>
<dbReference type="SUPFAM" id="SSF51735">
    <property type="entry name" value="NAD(P)-binding Rossmann-fold domains"/>
    <property type="match status" value="1"/>
</dbReference>